<dbReference type="EMBL" id="JBHSGK010000005">
    <property type="protein sequence ID" value="MFC4736445.1"/>
    <property type="molecule type" value="Genomic_DNA"/>
</dbReference>
<comment type="catalytic activity">
    <reaction evidence="1">
        <text>ATP + protein L-histidine = ADP + protein N-phospho-L-histidine.</text>
        <dbReference type="EC" id="2.7.13.3"/>
    </reaction>
</comment>
<feature type="transmembrane region" description="Helical" evidence="14">
    <location>
        <begin position="276"/>
        <end position="298"/>
    </location>
</feature>
<dbReference type="SMART" id="SM00387">
    <property type="entry name" value="HATPase_c"/>
    <property type="match status" value="1"/>
</dbReference>
<feature type="transmembrane region" description="Helical" evidence="14">
    <location>
        <begin position="9"/>
        <end position="29"/>
    </location>
</feature>
<dbReference type="Gene3D" id="3.30.450.20">
    <property type="entry name" value="PAS domain"/>
    <property type="match status" value="2"/>
</dbReference>
<dbReference type="Gene3D" id="1.10.287.130">
    <property type="match status" value="1"/>
</dbReference>
<dbReference type="InterPro" id="IPR003661">
    <property type="entry name" value="HisK_dim/P_dom"/>
</dbReference>
<comment type="caution">
    <text evidence="17">The sequence shown here is derived from an EMBL/GenBank/DDBJ whole genome shotgun (WGS) entry which is preliminary data.</text>
</comment>
<organism evidence="17 18">
    <name type="scientific">Bacillus daqingensis</name>
    <dbReference type="NCBI Taxonomy" id="872396"/>
    <lineage>
        <taxon>Bacteria</taxon>
        <taxon>Bacillati</taxon>
        <taxon>Bacillota</taxon>
        <taxon>Bacilli</taxon>
        <taxon>Bacillales</taxon>
        <taxon>Bacillaceae</taxon>
        <taxon>Bacillus</taxon>
    </lineage>
</organism>
<dbReference type="PANTHER" id="PTHR43065:SF46">
    <property type="entry name" value="C4-DICARBOXYLATE TRANSPORT SENSOR PROTEIN DCTB"/>
    <property type="match status" value="1"/>
</dbReference>
<evidence type="ECO:0000256" key="2">
    <source>
        <dbReference type="ARBA" id="ARBA00004651"/>
    </source>
</evidence>
<dbReference type="EC" id="2.7.13.3" evidence="3"/>
<dbReference type="RefSeq" id="WP_377909086.1">
    <property type="nucleotide sequence ID" value="NZ_JBHSGK010000005.1"/>
</dbReference>
<dbReference type="Pfam" id="PF02743">
    <property type="entry name" value="dCache_1"/>
    <property type="match status" value="1"/>
</dbReference>
<dbReference type="InterPro" id="IPR036890">
    <property type="entry name" value="HATPase_C_sf"/>
</dbReference>
<keyword evidence="10" id="KW-0067">ATP-binding</keyword>
<dbReference type="PANTHER" id="PTHR43065">
    <property type="entry name" value="SENSOR HISTIDINE KINASE"/>
    <property type="match status" value="1"/>
</dbReference>
<dbReference type="Proteomes" id="UP001595896">
    <property type="component" value="Unassembled WGS sequence"/>
</dbReference>
<dbReference type="Pfam" id="PF02518">
    <property type="entry name" value="HATPase_c"/>
    <property type="match status" value="1"/>
</dbReference>
<keyword evidence="13 14" id="KW-0472">Membrane</keyword>
<dbReference type="InterPro" id="IPR035965">
    <property type="entry name" value="PAS-like_dom_sf"/>
</dbReference>
<proteinExistence type="predicted"/>
<evidence type="ECO:0000256" key="1">
    <source>
        <dbReference type="ARBA" id="ARBA00000085"/>
    </source>
</evidence>
<dbReference type="InterPro" id="IPR036097">
    <property type="entry name" value="HisK_dim/P_sf"/>
</dbReference>
<name>A0ABV9NVK0_9BACI</name>
<evidence type="ECO:0000256" key="10">
    <source>
        <dbReference type="ARBA" id="ARBA00022840"/>
    </source>
</evidence>
<accession>A0ABV9NVK0</accession>
<dbReference type="PRINTS" id="PR00344">
    <property type="entry name" value="BCTRLSENSOR"/>
</dbReference>
<keyword evidence="4" id="KW-1003">Cell membrane</keyword>
<keyword evidence="6" id="KW-0808">Transferase</keyword>
<evidence type="ECO:0000313" key="18">
    <source>
        <dbReference type="Proteomes" id="UP001595896"/>
    </source>
</evidence>
<dbReference type="PROSITE" id="PS50109">
    <property type="entry name" value="HIS_KIN"/>
    <property type="match status" value="1"/>
</dbReference>
<evidence type="ECO:0000256" key="12">
    <source>
        <dbReference type="ARBA" id="ARBA00023012"/>
    </source>
</evidence>
<dbReference type="SUPFAM" id="SSF103190">
    <property type="entry name" value="Sensory domain-like"/>
    <property type="match status" value="1"/>
</dbReference>
<dbReference type="InterPro" id="IPR033479">
    <property type="entry name" value="dCache_1"/>
</dbReference>
<dbReference type="NCBIfam" id="TIGR00229">
    <property type="entry name" value="sensory_box"/>
    <property type="match status" value="1"/>
</dbReference>
<protein>
    <recommendedName>
        <fullName evidence="3">histidine kinase</fullName>
        <ecNumber evidence="3">2.7.13.3</ecNumber>
    </recommendedName>
</protein>
<evidence type="ECO:0000256" key="3">
    <source>
        <dbReference type="ARBA" id="ARBA00012438"/>
    </source>
</evidence>
<dbReference type="PROSITE" id="PS50885">
    <property type="entry name" value="HAMP"/>
    <property type="match status" value="1"/>
</dbReference>
<dbReference type="CDD" id="cd00082">
    <property type="entry name" value="HisKA"/>
    <property type="match status" value="1"/>
</dbReference>
<keyword evidence="9" id="KW-0418">Kinase</keyword>
<dbReference type="InterPro" id="IPR005467">
    <property type="entry name" value="His_kinase_dom"/>
</dbReference>
<dbReference type="SUPFAM" id="SSF55785">
    <property type="entry name" value="PYP-like sensor domain (PAS domain)"/>
    <property type="match status" value="1"/>
</dbReference>
<evidence type="ECO:0000256" key="9">
    <source>
        <dbReference type="ARBA" id="ARBA00022777"/>
    </source>
</evidence>
<keyword evidence="18" id="KW-1185">Reference proteome</keyword>
<reference evidence="18" key="1">
    <citation type="journal article" date="2019" name="Int. J. Syst. Evol. Microbiol.">
        <title>The Global Catalogue of Microorganisms (GCM) 10K type strain sequencing project: providing services to taxonomists for standard genome sequencing and annotation.</title>
        <authorList>
            <consortium name="The Broad Institute Genomics Platform"/>
            <consortium name="The Broad Institute Genome Sequencing Center for Infectious Disease"/>
            <person name="Wu L."/>
            <person name="Ma J."/>
        </authorList>
    </citation>
    <scope>NUCLEOTIDE SEQUENCE [LARGE SCALE GENOMIC DNA]</scope>
    <source>
        <strain evidence="18">JCM 12165</strain>
    </source>
</reference>
<dbReference type="InterPro" id="IPR004358">
    <property type="entry name" value="Sig_transdc_His_kin-like_C"/>
</dbReference>
<sequence>MKRRLSHQLFIFMLLVSVLPMLLIAVIGYTSQKEELTRQVERELRQQSSQITAETARYLEDRLADTRYLAENDVLRNPFSTATEMREQLNQFLDVHTRYDDVFIIHPRGIVLTDGRSGLYGQDVSGRPWFQQVLAGSAQVSSIYRSPLLDEVVLAFAAPVYDEDNELVRMLLPIFTIQNFQEDISGFIQSSDAGYAMLMDSGGELLSHPDESLVLEEAYLDDDMLSAASEGAIVSTDSGELVSVAEIDSFPGFEQSWYLGVAADEQVLQTPLMNLMISYVAGFGFVLGLLIIAVYWLAERLTNPVRQLVRKSRALASGEREEEAFHGHYREMMELNRSFDAMATKLQEREAFHRRSTLALESSDNGVFAFDRKTGAITLWNRTSAFMFGVPAEEAVSIDALMVHSSAFRQMSDQISFNSISEQQVTLQAEGETRIHSVLTAPLPTKEQEELLVMCYDVTDRQTAEQEMIRSEKLKVVAQMAAGFAHEVRNPLTTIRGFIQLNHQNRTLMSDASYQLVIDEIDRVNTIIHELLDTADPDADSARRITDVNQVIRDVITLQESQLRSKGISWQLMLDPKLPEAHVNRNKLKQVLVNLVQNAVEAMPDGGELRMMTDWEDGAMLVGIEDTGIGMEQPVIDRLGTPFFTRKATGTGLGLTMSFRYVEEMNGHMSIMSRPGEGSLFTLRLPAAVSERHAALSE</sequence>
<comment type="subcellular location">
    <subcellularLocation>
        <location evidence="2">Cell membrane</location>
        <topology evidence="2">Multi-pass membrane protein</topology>
    </subcellularLocation>
</comment>
<feature type="domain" description="HAMP" evidence="16">
    <location>
        <begin position="299"/>
        <end position="351"/>
    </location>
</feature>
<evidence type="ECO:0000256" key="5">
    <source>
        <dbReference type="ARBA" id="ARBA00022553"/>
    </source>
</evidence>
<gene>
    <name evidence="17" type="ORF">ACFO4L_07585</name>
</gene>
<dbReference type="Pfam" id="PF00512">
    <property type="entry name" value="HisKA"/>
    <property type="match status" value="1"/>
</dbReference>
<dbReference type="SUPFAM" id="SSF47384">
    <property type="entry name" value="Homodimeric domain of signal transducing histidine kinase"/>
    <property type="match status" value="1"/>
</dbReference>
<evidence type="ECO:0000256" key="6">
    <source>
        <dbReference type="ARBA" id="ARBA00022679"/>
    </source>
</evidence>
<dbReference type="InterPro" id="IPR003594">
    <property type="entry name" value="HATPase_dom"/>
</dbReference>
<keyword evidence="11 14" id="KW-1133">Transmembrane helix</keyword>
<dbReference type="InterPro" id="IPR003660">
    <property type="entry name" value="HAMP_dom"/>
</dbReference>
<dbReference type="Gene3D" id="6.10.340.10">
    <property type="match status" value="1"/>
</dbReference>
<evidence type="ECO:0000256" key="4">
    <source>
        <dbReference type="ARBA" id="ARBA00022475"/>
    </source>
</evidence>
<feature type="domain" description="Histidine kinase" evidence="15">
    <location>
        <begin position="483"/>
        <end position="689"/>
    </location>
</feature>
<evidence type="ECO:0000259" key="16">
    <source>
        <dbReference type="PROSITE" id="PS50885"/>
    </source>
</evidence>
<evidence type="ECO:0000313" key="17">
    <source>
        <dbReference type="EMBL" id="MFC4736445.1"/>
    </source>
</evidence>
<dbReference type="InterPro" id="IPR000014">
    <property type="entry name" value="PAS"/>
</dbReference>
<dbReference type="Gene3D" id="3.30.565.10">
    <property type="entry name" value="Histidine kinase-like ATPase, C-terminal domain"/>
    <property type="match status" value="1"/>
</dbReference>
<keyword evidence="5" id="KW-0597">Phosphoprotein</keyword>
<evidence type="ECO:0000256" key="14">
    <source>
        <dbReference type="SAM" id="Phobius"/>
    </source>
</evidence>
<evidence type="ECO:0000256" key="8">
    <source>
        <dbReference type="ARBA" id="ARBA00022741"/>
    </source>
</evidence>
<evidence type="ECO:0000256" key="13">
    <source>
        <dbReference type="ARBA" id="ARBA00023136"/>
    </source>
</evidence>
<dbReference type="CDD" id="cd12912">
    <property type="entry name" value="PDC2_MCP_like"/>
    <property type="match status" value="1"/>
</dbReference>
<keyword evidence="8" id="KW-0547">Nucleotide-binding</keyword>
<dbReference type="SUPFAM" id="SSF55874">
    <property type="entry name" value="ATPase domain of HSP90 chaperone/DNA topoisomerase II/histidine kinase"/>
    <property type="match status" value="1"/>
</dbReference>
<dbReference type="CDD" id="cd12914">
    <property type="entry name" value="PDC1_DGC_like"/>
    <property type="match status" value="1"/>
</dbReference>
<evidence type="ECO:0000259" key="15">
    <source>
        <dbReference type="PROSITE" id="PS50109"/>
    </source>
</evidence>
<keyword evidence="7 14" id="KW-0812">Transmembrane</keyword>
<dbReference type="SMART" id="SM00388">
    <property type="entry name" value="HisKA"/>
    <property type="match status" value="1"/>
</dbReference>
<keyword evidence="12" id="KW-0902">Two-component regulatory system</keyword>
<evidence type="ECO:0000256" key="7">
    <source>
        <dbReference type="ARBA" id="ARBA00022692"/>
    </source>
</evidence>
<evidence type="ECO:0000256" key="11">
    <source>
        <dbReference type="ARBA" id="ARBA00022989"/>
    </source>
</evidence>
<dbReference type="InterPro" id="IPR029151">
    <property type="entry name" value="Sensor-like_sf"/>
</dbReference>